<gene>
    <name evidence="2" type="ORF">Fmac_002490</name>
</gene>
<feature type="compositionally biased region" description="Low complexity" evidence="1">
    <location>
        <begin position="8"/>
        <end position="21"/>
    </location>
</feature>
<dbReference type="EMBL" id="JBGMDY010000001">
    <property type="protein sequence ID" value="KAL2348490.1"/>
    <property type="molecule type" value="Genomic_DNA"/>
</dbReference>
<accession>A0ABD1NK39</accession>
<evidence type="ECO:0000313" key="2">
    <source>
        <dbReference type="EMBL" id="KAL2348490.1"/>
    </source>
</evidence>
<evidence type="ECO:0000313" key="3">
    <source>
        <dbReference type="Proteomes" id="UP001603857"/>
    </source>
</evidence>
<comment type="caution">
    <text evidence="2">The sequence shown here is derived from an EMBL/GenBank/DDBJ whole genome shotgun (WGS) entry which is preliminary data.</text>
</comment>
<dbReference type="AlphaFoldDB" id="A0ABD1NK39"/>
<dbReference type="Proteomes" id="UP001603857">
    <property type="component" value="Unassembled WGS sequence"/>
</dbReference>
<feature type="region of interest" description="Disordered" evidence="1">
    <location>
        <begin position="1"/>
        <end position="39"/>
    </location>
</feature>
<reference evidence="2 3" key="1">
    <citation type="submission" date="2024-08" db="EMBL/GenBank/DDBJ databases">
        <title>Insights into the chromosomal genome structure of Flemingia macrophylla.</title>
        <authorList>
            <person name="Ding Y."/>
            <person name="Zhao Y."/>
            <person name="Bi W."/>
            <person name="Wu M."/>
            <person name="Zhao G."/>
            <person name="Gong Y."/>
            <person name="Li W."/>
            <person name="Zhang P."/>
        </authorList>
    </citation>
    <scope>NUCLEOTIDE SEQUENCE [LARGE SCALE GENOMIC DNA]</scope>
    <source>
        <strain evidence="2">DYQJB</strain>
        <tissue evidence="2">Leaf</tissue>
    </source>
</reference>
<name>A0ABD1NK39_9FABA</name>
<sequence>MPVDLDNVSTASGEASVSSSGNQTVPPKPAIKKKRNLPGMPGFVNNFITHHLM</sequence>
<proteinExistence type="predicted"/>
<organism evidence="2 3">
    <name type="scientific">Flemingia macrophylla</name>
    <dbReference type="NCBI Taxonomy" id="520843"/>
    <lineage>
        <taxon>Eukaryota</taxon>
        <taxon>Viridiplantae</taxon>
        <taxon>Streptophyta</taxon>
        <taxon>Embryophyta</taxon>
        <taxon>Tracheophyta</taxon>
        <taxon>Spermatophyta</taxon>
        <taxon>Magnoliopsida</taxon>
        <taxon>eudicotyledons</taxon>
        <taxon>Gunneridae</taxon>
        <taxon>Pentapetalae</taxon>
        <taxon>rosids</taxon>
        <taxon>fabids</taxon>
        <taxon>Fabales</taxon>
        <taxon>Fabaceae</taxon>
        <taxon>Papilionoideae</taxon>
        <taxon>50 kb inversion clade</taxon>
        <taxon>NPAAA clade</taxon>
        <taxon>indigoferoid/millettioid clade</taxon>
        <taxon>Phaseoleae</taxon>
        <taxon>Flemingia</taxon>
    </lineage>
</organism>
<evidence type="ECO:0000256" key="1">
    <source>
        <dbReference type="SAM" id="MobiDB-lite"/>
    </source>
</evidence>
<keyword evidence="3" id="KW-1185">Reference proteome</keyword>
<protein>
    <submittedName>
        <fullName evidence="2">Uncharacterized protein</fullName>
    </submittedName>
</protein>